<dbReference type="PANTHER" id="PTHR15959:SF0">
    <property type="entry name" value="SYNTAXIN-18"/>
    <property type="match status" value="1"/>
</dbReference>
<gene>
    <name evidence="10" type="ORF">TARUN_7727</name>
</gene>
<dbReference type="EMBL" id="PXOA01000528">
    <property type="protein sequence ID" value="RFU74531.1"/>
    <property type="molecule type" value="Genomic_DNA"/>
</dbReference>
<protein>
    <submittedName>
        <fullName evidence="10">Syntaxin ufe1</fullName>
    </submittedName>
</protein>
<dbReference type="GO" id="GO:0006890">
    <property type="term" value="P:retrograde vesicle-mediated transport, Golgi to endoplasmic reticulum"/>
    <property type="evidence" value="ECO:0007669"/>
    <property type="project" value="TreeGrafter"/>
</dbReference>
<keyword evidence="5" id="KW-0653">Protein transport</keyword>
<proteinExistence type="inferred from homology"/>
<comment type="similarity">
    <text evidence="2">Belongs to the syntaxin family.</text>
</comment>
<dbReference type="OrthoDB" id="342981at2759"/>
<dbReference type="AlphaFoldDB" id="A0A395NF73"/>
<feature type="domain" description="SNARE-complex protein Syntaxin-18 N-terminal" evidence="9">
    <location>
        <begin position="12"/>
        <end position="96"/>
    </location>
</feature>
<evidence type="ECO:0000313" key="11">
    <source>
        <dbReference type="Proteomes" id="UP000266272"/>
    </source>
</evidence>
<evidence type="ECO:0000256" key="4">
    <source>
        <dbReference type="ARBA" id="ARBA00022692"/>
    </source>
</evidence>
<evidence type="ECO:0000256" key="7">
    <source>
        <dbReference type="ARBA" id="ARBA00023054"/>
    </source>
</evidence>
<name>A0A395NF73_TRIAR</name>
<dbReference type="PANTHER" id="PTHR15959">
    <property type="entry name" value="SYNTAXIN-18"/>
    <property type="match status" value="1"/>
</dbReference>
<dbReference type="GO" id="GO:0005783">
    <property type="term" value="C:endoplasmic reticulum"/>
    <property type="evidence" value="ECO:0007669"/>
    <property type="project" value="TreeGrafter"/>
</dbReference>
<keyword evidence="3" id="KW-0813">Transport</keyword>
<dbReference type="GO" id="GO:0015031">
    <property type="term" value="P:protein transport"/>
    <property type="evidence" value="ECO:0007669"/>
    <property type="project" value="UniProtKB-KW"/>
</dbReference>
<evidence type="ECO:0000256" key="6">
    <source>
        <dbReference type="ARBA" id="ARBA00022989"/>
    </source>
</evidence>
<keyword evidence="8" id="KW-0472">Membrane</keyword>
<dbReference type="Proteomes" id="UP000266272">
    <property type="component" value="Unassembled WGS sequence"/>
</dbReference>
<organism evidence="10 11">
    <name type="scientific">Trichoderma arundinaceum</name>
    <dbReference type="NCBI Taxonomy" id="490622"/>
    <lineage>
        <taxon>Eukaryota</taxon>
        <taxon>Fungi</taxon>
        <taxon>Dikarya</taxon>
        <taxon>Ascomycota</taxon>
        <taxon>Pezizomycotina</taxon>
        <taxon>Sordariomycetes</taxon>
        <taxon>Hypocreomycetidae</taxon>
        <taxon>Hypocreales</taxon>
        <taxon>Hypocreaceae</taxon>
        <taxon>Trichoderma</taxon>
    </lineage>
</organism>
<comment type="caution">
    <text evidence="10">The sequence shown here is derived from an EMBL/GenBank/DDBJ whole genome shotgun (WGS) entry which is preliminary data.</text>
</comment>
<evidence type="ECO:0000256" key="2">
    <source>
        <dbReference type="ARBA" id="ARBA00009063"/>
    </source>
</evidence>
<comment type="subcellular location">
    <subcellularLocation>
        <location evidence="1">Membrane</location>
        <topology evidence="1">Single-pass type IV membrane protein</topology>
    </subcellularLocation>
</comment>
<keyword evidence="6" id="KW-1133">Transmembrane helix</keyword>
<dbReference type="GO" id="GO:0031201">
    <property type="term" value="C:SNARE complex"/>
    <property type="evidence" value="ECO:0007669"/>
    <property type="project" value="TreeGrafter"/>
</dbReference>
<evidence type="ECO:0000256" key="8">
    <source>
        <dbReference type="ARBA" id="ARBA00023136"/>
    </source>
</evidence>
<sequence>MDSSSFQLPAAIDITAQFNELLQQHRAPPVVKKVSLDDIDSFLQEAYRINSHITSLHQQLQDVRQAYLSTAQPRRAQARLAHNQPRVLSDREREEIDANAKQMIRELNASIRSLDEAEQLRRETESAIIRKKYTKGLGALGSWASGGIASSKSAEHAAAEGQAQQLGGYRDGVLWFLRQRLELCCRTQQDMMETRLRRELEKSRSMLPVGDFAEFVPAAHKSRQQLTGNAFTPGAEESSAAFTEGLTDEQVQMFEEGNQNMMEHYESTLDKVRTAEKSLLEISELQTLLVNNLSAQSENIELLVADSASMADNVGGGNKQLKKATQRPSTARYTFFAASGLCAFLILWDLII</sequence>
<keyword evidence="4" id="KW-0812">Transmembrane</keyword>
<keyword evidence="11" id="KW-1185">Reference proteome</keyword>
<dbReference type="Gene3D" id="1.20.5.110">
    <property type="match status" value="1"/>
</dbReference>
<accession>A0A395NF73</accession>
<evidence type="ECO:0000256" key="1">
    <source>
        <dbReference type="ARBA" id="ARBA00004211"/>
    </source>
</evidence>
<evidence type="ECO:0000313" key="10">
    <source>
        <dbReference type="EMBL" id="RFU74531.1"/>
    </source>
</evidence>
<evidence type="ECO:0000256" key="3">
    <source>
        <dbReference type="ARBA" id="ARBA00022448"/>
    </source>
</evidence>
<dbReference type="InterPro" id="IPR019529">
    <property type="entry name" value="Syntaxin-18_N"/>
</dbReference>
<reference evidence="10 11" key="1">
    <citation type="journal article" date="2018" name="PLoS Pathog.">
        <title>Evolution of structural diversity of trichothecenes, a family of toxins produced by plant pathogenic and entomopathogenic fungi.</title>
        <authorList>
            <person name="Proctor R.H."/>
            <person name="McCormick S.P."/>
            <person name="Kim H.S."/>
            <person name="Cardoza R.E."/>
            <person name="Stanley A.M."/>
            <person name="Lindo L."/>
            <person name="Kelly A."/>
            <person name="Brown D.W."/>
            <person name="Lee T."/>
            <person name="Vaughan M.M."/>
            <person name="Alexander N.J."/>
            <person name="Busman M."/>
            <person name="Gutierrez S."/>
        </authorList>
    </citation>
    <scope>NUCLEOTIDE SEQUENCE [LARGE SCALE GENOMIC DNA]</scope>
    <source>
        <strain evidence="10 11">IBT 40837</strain>
    </source>
</reference>
<keyword evidence="7" id="KW-0175">Coiled coil</keyword>
<dbReference type="STRING" id="490622.A0A395NF73"/>
<evidence type="ECO:0000259" key="9">
    <source>
        <dbReference type="Pfam" id="PF10496"/>
    </source>
</evidence>
<evidence type="ECO:0000256" key="5">
    <source>
        <dbReference type="ARBA" id="ARBA00022927"/>
    </source>
</evidence>
<dbReference type="Pfam" id="PF10496">
    <property type="entry name" value="Syntaxin-18_N"/>
    <property type="match status" value="1"/>
</dbReference>